<evidence type="ECO:0000313" key="2">
    <source>
        <dbReference type="EMBL" id="CAD6443026.1"/>
    </source>
</evidence>
<evidence type="ECO:0000313" key="3">
    <source>
        <dbReference type="Proteomes" id="UP000624404"/>
    </source>
</evidence>
<accession>A0A8H2ZM64</accession>
<dbReference type="OrthoDB" id="5210591at2759"/>
<gene>
    <name evidence="2" type="ORF">SCLTRI_LOCUS2818</name>
</gene>
<organism evidence="2 3">
    <name type="scientific">Sclerotinia trifoliorum</name>
    <dbReference type="NCBI Taxonomy" id="28548"/>
    <lineage>
        <taxon>Eukaryota</taxon>
        <taxon>Fungi</taxon>
        <taxon>Dikarya</taxon>
        <taxon>Ascomycota</taxon>
        <taxon>Pezizomycotina</taxon>
        <taxon>Leotiomycetes</taxon>
        <taxon>Helotiales</taxon>
        <taxon>Sclerotiniaceae</taxon>
        <taxon>Sclerotinia</taxon>
    </lineage>
</organism>
<comment type="caution">
    <text evidence="2">The sequence shown here is derived from an EMBL/GenBank/DDBJ whole genome shotgun (WGS) entry which is preliminary data.</text>
</comment>
<name>A0A8H2ZM64_9HELO</name>
<proteinExistence type="predicted"/>
<sequence length="599" mass="67220">MSTEGTQSPNTEGYFPTTRQYVDARQYFYLISLGFVRFHPPLIFQVPNFQSCGPQNEIVTKNSFIATGPIRAHYKRIDETRVTPKHSCVQLSKPPYIISYLNIRLAGLLSDPGTGKIPLPGHRDAAYISYPYQFDHSLSIIFRLIKSTTSPTLSFNRTYPHLTLTFGYHITPIMASYKTAVPGKSFKTSLMYSVPVRRLKEILSHVVPDIKLGSVEELPSTQLPRLYTLNMSNDNKLLLSFAPSLAVRLLRHETTLQYSEATLVHFLETSNQKANSANSEGMEDVEHGIASKKLEDVVPKMLKHSSNNREMAYPYTIFEPTPGKALSALSVYLSLPERQLIDKQVGSLTRSLASLTSPNGKFGTAARVLPDPFKQSPPSAPLGEGSTTWSEAFNTLLESILRDGEDMAVLLPYDVVRSHYQRLSWRMDAIKLPRLVLLDLGERNIMIENGIRDGTSHIPTESLKLTGLRNWSQGIFGDPLLSSVFENPSEGFLEGWKAGDEGDDLIEDMDNAQVRLLLYRCYRAVVGIVTEYYRPQSDSSRRELENRRNLTAALSELEKVDVAVNDMLKRARSLSSSVPPEVEGSKRRKIGIEDLVEEN</sequence>
<feature type="region of interest" description="Disordered" evidence="1">
    <location>
        <begin position="572"/>
        <end position="599"/>
    </location>
</feature>
<dbReference type="Proteomes" id="UP000624404">
    <property type="component" value="Unassembled WGS sequence"/>
</dbReference>
<reference evidence="2" key="1">
    <citation type="submission" date="2020-10" db="EMBL/GenBank/DDBJ databases">
        <authorList>
            <person name="Kusch S."/>
        </authorList>
    </citation>
    <scope>NUCLEOTIDE SEQUENCE</scope>
    <source>
        <strain evidence="2">SwB9</strain>
    </source>
</reference>
<keyword evidence="3" id="KW-1185">Reference proteome</keyword>
<protein>
    <submittedName>
        <fullName evidence="2">E70162f8-10ea-4b16-9b34-cf0cab6ea534</fullName>
    </submittedName>
</protein>
<dbReference type="EMBL" id="CAJHIA010000009">
    <property type="protein sequence ID" value="CAD6443026.1"/>
    <property type="molecule type" value="Genomic_DNA"/>
</dbReference>
<dbReference type="AlphaFoldDB" id="A0A8H2ZM64"/>
<evidence type="ECO:0000256" key="1">
    <source>
        <dbReference type="SAM" id="MobiDB-lite"/>
    </source>
</evidence>